<gene>
    <name evidence="1" type="ORF">LZZ85_12610</name>
</gene>
<dbReference type="Gene3D" id="2.60.120.10">
    <property type="entry name" value="Jelly Rolls"/>
    <property type="match status" value="1"/>
</dbReference>
<name>A0ABS9KS58_9BACT</name>
<dbReference type="EMBL" id="JAKLTR010000007">
    <property type="protein sequence ID" value="MCG2615133.1"/>
    <property type="molecule type" value="Genomic_DNA"/>
</dbReference>
<sequence>MDTDNFDNNFEDDAFEGAATHITIEIIEYSAGSSITKTIIKKYNNSVSTMSFDSRESLRKRTRPHANFIQVVAGNVEIIIDDTPTMLDLGQGIVVPAHSPYYLKANSFFKMINTMVHDGSE</sequence>
<dbReference type="InterPro" id="IPR014710">
    <property type="entry name" value="RmlC-like_jellyroll"/>
</dbReference>
<evidence type="ECO:0008006" key="3">
    <source>
        <dbReference type="Google" id="ProtNLM"/>
    </source>
</evidence>
<dbReference type="SUPFAM" id="SSF51182">
    <property type="entry name" value="RmlC-like cupins"/>
    <property type="match status" value="1"/>
</dbReference>
<accession>A0ABS9KS58</accession>
<organism evidence="1 2">
    <name type="scientific">Terrimonas ginsenosidimutans</name>
    <dbReference type="NCBI Taxonomy" id="2908004"/>
    <lineage>
        <taxon>Bacteria</taxon>
        <taxon>Pseudomonadati</taxon>
        <taxon>Bacteroidota</taxon>
        <taxon>Chitinophagia</taxon>
        <taxon>Chitinophagales</taxon>
        <taxon>Chitinophagaceae</taxon>
        <taxon>Terrimonas</taxon>
    </lineage>
</organism>
<proteinExistence type="predicted"/>
<evidence type="ECO:0000313" key="1">
    <source>
        <dbReference type="EMBL" id="MCG2615133.1"/>
    </source>
</evidence>
<reference evidence="1" key="1">
    <citation type="submission" date="2022-01" db="EMBL/GenBank/DDBJ databases">
        <authorList>
            <person name="Jo J.-H."/>
            <person name="Im W.-T."/>
        </authorList>
    </citation>
    <scope>NUCLEOTIDE SEQUENCE</scope>
    <source>
        <strain evidence="1">NA20</strain>
    </source>
</reference>
<keyword evidence="2" id="KW-1185">Reference proteome</keyword>
<dbReference type="InterPro" id="IPR011051">
    <property type="entry name" value="RmlC_Cupin_sf"/>
</dbReference>
<protein>
    <recommendedName>
        <fullName evidence="3">Cupin</fullName>
    </recommendedName>
</protein>
<dbReference type="RefSeq" id="WP_237872201.1">
    <property type="nucleotide sequence ID" value="NZ_JAKLTR010000007.1"/>
</dbReference>
<comment type="caution">
    <text evidence="1">The sequence shown here is derived from an EMBL/GenBank/DDBJ whole genome shotgun (WGS) entry which is preliminary data.</text>
</comment>
<dbReference type="Proteomes" id="UP001165367">
    <property type="component" value="Unassembled WGS sequence"/>
</dbReference>
<evidence type="ECO:0000313" key="2">
    <source>
        <dbReference type="Proteomes" id="UP001165367"/>
    </source>
</evidence>